<evidence type="ECO:0000256" key="1">
    <source>
        <dbReference type="SAM" id="MobiDB-lite"/>
    </source>
</evidence>
<feature type="region of interest" description="Disordered" evidence="1">
    <location>
        <begin position="1"/>
        <end position="51"/>
    </location>
</feature>
<dbReference type="EMBL" id="LOHS01000123">
    <property type="protein sequence ID" value="OAH10715.1"/>
    <property type="molecule type" value="Genomic_DNA"/>
</dbReference>
<feature type="compositionally biased region" description="Basic and acidic residues" evidence="1">
    <location>
        <begin position="483"/>
        <end position="497"/>
    </location>
</feature>
<feature type="compositionally biased region" description="Basic and acidic residues" evidence="1">
    <location>
        <begin position="508"/>
        <end position="520"/>
    </location>
</feature>
<feature type="region of interest" description="Disordered" evidence="1">
    <location>
        <begin position="178"/>
        <end position="198"/>
    </location>
</feature>
<feature type="compositionally biased region" description="Low complexity" evidence="1">
    <location>
        <begin position="432"/>
        <end position="447"/>
    </location>
</feature>
<feature type="compositionally biased region" description="Basic and acidic residues" evidence="1">
    <location>
        <begin position="1"/>
        <end position="40"/>
    </location>
</feature>
<keyword evidence="3" id="KW-1185">Reference proteome</keyword>
<protein>
    <recommendedName>
        <fullName evidence="4">PPE family protein</fullName>
    </recommendedName>
</protein>
<name>A0A177HIH5_9ACTN</name>
<evidence type="ECO:0000313" key="2">
    <source>
        <dbReference type="EMBL" id="OAH10715.1"/>
    </source>
</evidence>
<dbReference type="RefSeq" id="WP_157902925.1">
    <property type="nucleotide sequence ID" value="NZ_LOHS01000123.1"/>
</dbReference>
<feature type="compositionally biased region" description="Low complexity" evidence="1">
    <location>
        <begin position="332"/>
        <end position="345"/>
    </location>
</feature>
<feature type="compositionally biased region" description="Gly residues" evidence="1">
    <location>
        <begin position="448"/>
        <end position="466"/>
    </location>
</feature>
<sequence>MAGALEEHRSAEQYEENNNKARAAEQQSNHDRLIESDKVARNNVPFNRATENGKTPFVEYSVNGLRKMIMDSQPGKISEVGTHWKMVHNILSGGDGDGATGGVDQVSAKDSVAGMLKSAVDTVLEHWEGEAAQAFKRRADNIAVQIRNGAAYANFTAEQLFAISKDLDAAKTKMADIHEPSKLESAGDKMNDNANRDDSQAHKDLAAGVSAGTVAEANEKNLSLGMERRLQAMAVMEELAANYKVYTSNLNRNKWQDNEKSVSPPNNDVTMPPPIPMPSASAGGPGAAGAANKPWSAGSTARIKPAPAVPRDAGITGGSQLPAARTKVDSISPGLTGTGPSTGPVGVSGGSGGLSTGGTQGPGVVAPGGVSGLGRGAAARGSVGAAGIRGGLGGGGAAAGRGTGGRAGMGGMGGSGAGAAGRGGAGAGGRGALAKSRGGVVGAAKGVTGKGAGGGAGLHGSRGGTQRGAMAGAAGGMGGRNGRRSEDENTSGDRPDYLVEDEETWISEEDRNRNVPRTIE</sequence>
<feature type="compositionally biased region" description="Gly residues" evidence="1">
    <location>
        <begin position="346"/>
        <end position="357"/>
    </location>
</feature>
<evidence type="ECO:0000313" key="3">
    <source>
        <dbReference type="Proteomes" id="UP000077381"/>
    </source>
</evidence>
<feature type="region of interest" description="Disordered" evidence="1">
    <location>
        <begin position="416"/>
        <end position="520"/>
    </location>
</feature>
<evidence type="ECO:0008006" key="4">
    <source>
        <dbReference type="Google" id="ProtNLM"/>
    </source>
</evidence>
<dbReference type="PATRIC" id="fig|1716141.3.peg.6262"/>
<feature type="compositionally biased region" description="Gly residues" evidence="1">
    <location>
        <begin position="416"/>
        <end position="431"/>
    </location>
</feature>
<gene>
    <name evidence="2" type="ORF">STSP_59540</name>
</gene>
<feature type="compositionally biased region" description="Acidic residues" evidence="1">
    <location>
        <begin position="498"/>
        <end position="507"/>
    </location>
</feature>
<proteinExistence type="predicted"/>
<organism evidence="2 3">
    <name type="scientific">Streptomyces jeddahensis</name>
    <dbReference type="NCBI Taxonomy" id="1716141"/>
    <lineage>
        <taxon>Bacteria</taxon>
        <taxon>Bacillati</taxon>
        <taxon>Actinomycetota</taxon>
        <taxon>Actinomycetes</taxon>
        <taxon>Kitasatosporales</taxon>
        <taxon>Streptomycetaceae</taxon>
        <taxon>Streptomyces</taxon>
    </lineage>
</organism>
<dbReference type="AlphaFoldDB" id="A0A177HIH5"/>
<dbReference type="STRING" id="1716141.STSP_59540"/>
<accession>A0A177HIH5</accession>
<dbReference type="OrthoDB" id="3872984at2"/>
<reference evidence="2 3" key="1">
    <citation type="submission" date="2015-12" db="EMBL/GenBank/DDBJ databases">
        <title>Genome sequence of Streptomyces sp. G25.</title>
        <authorList>
            <person name="Poehlein A."/>
            <person name="Roettig A."/>
            <person name="Hiessl S."/>
            <person name="Hauschild P."/>
            <person name="Schauer J."/>
            <person name="Madkour M.H."/>
            <person name="Al-Ansari A.M."/>
            <person name="Almakishah N.H."/>
            <person name="Steinbuechel A."/>
            <person name="Daniel R."/>
        </authorList>
    </citation>
    <scope>NUCLEOTIDE SEQUENCE [LARGE SCALE GENOMIC DNA]</scope>
    <source>
        <strain evidence="3">G25(2015)</strain>
    </source>
</reference>
<feature type="region of interest" description="Disordered" evidence="1">
    <location>
        <begin position="254"/>
        <end position="357"/>
    </location>
</feature>
<dbReference type="Proteomes" id="UP000077381">
    <property type="component" value="Unassembled WGS sequence"/>
</dbReference>
<comment type="caution">
    <text evidence="2">The sequence shown here is derived from an EMBL/GenBank/DDBJ whole genome shotgun (WGS) entry which is preliminary data.</text>
</comment>